<dbReference type="EMBL" id="JAWQEG010003500">
    <property type="protein sequence ID" value="KAK3865954.1"/>
    <property type="molecule type" value="Genomic_DNA"/>
</dbReference>
<evidence type="ECO:0000313" key="3">
    <source>
        <dbReference type="EMBL" id="KAK3865954.1"/>
    </source>
</evidence>
<dbReference type="Pfam" id="PF04437">
    <property type="entry name" value="RINT1_TIP1"/>
    <property type="match status" value="1"/>
</dbReference>
<proteinExistence type="inferred from homology"/>
<gene>
    <name evidence="3" type="ORF">Pcinc_028476</name>
</gene>
<dbReference type="GO" id="GO:0060628">
    <property type="term" value="P:regulation of ER to Golgi vesicle-mediated transport"/>
    <property type="evidence" value="ECO:0007669"/>
    <property type="project" value="TreeGrafter"/>
</dbReference>
<comment type="similarity">
    <text evidence="1">Belongs to the RINT1 family.</text>
</comment>
<dbReference type="FunFam" id="1.20.58.670:FF:000003">
    <property type="entry name" value="RAD50-interacting protein 1"/>
    <property type="match status" value="1"/>
</dbReference>
<dbReference type="GO" id="GO:0070939">
    <property type="term" value="C:Dsl1/NZR complex"/>
    <property type="evidence" value="ECO:0007669"/>
    <property type="project" value="InterPro"/>
</dbReference>
<dbReference type="GO" id="GO:0006890">
    <property type="term" value="P:retrograde vesicle-mediated transport, Golgi to endoplasmic reticulum"/>
    <property type="evidence" value="ECO:0007669"/>
    <property type="project" value="InterPro"/>
</dbReference>
<dbReference type="AlphaFoldDB" id="A0AAE1F2Z1"/>
<protein>
    <recommendedName>
        <fullName evidence="5">RAD50-interacting protein 1</fullName>
    </recommendedName>
</protein>
<evidence type="ECO:0000313" key="4">
    <source>
        <dbReference type="Proteomes" id="UP001286313"/>
    </source>
</evidence>
<organism evidence="3 4">
    <name type="scientific">Petrolisthes cinctipes</name>
    <name type="common">Flat porcelain crab</name>
    <dbReference type="NCBI Taxonomy" id="88211"/>
    <lineage>
        <taxon>Eukaryota</taxon>
        <taxon>Metazoa</taxon>
        <taxon>Ecdysozoa</taxon>
        <taxon>Arthropoda</taxon>
        <taxon>Crustacea</taxon>
        <taxon>Multicrustacea</taxon>
        <taxon>Malacostraca</taxon>
        <taxon>Eumalacostraca</taxon>
        <taxon>Eucarida</taxon>
        <taxon>Decapoda</taxon>
        <taxon>Pleocyemata</taxon>
        <taxon>Anomura</taxon>
        <taxon>Galatheoidea</taxon>
        <taxon>Porcellanidae</taxon>
        <taxon>Petrolisthes</taxon>
    </lineage>
</organism>
<evidence type="ECO:0008006" key="5">
    <source>
        <dbReference type="Google" id="ProtNLM"/>
    </source>
</evidence>
<dbReference type="PANTHER" id="PTHR13520">
    <property type="entry name" value="RAD50-INTERACTING PROTEIN 1 RINT-1"/>
    <property type="match status" value="1"/>
</dbReference>
<keyword evidence="2" id="KW-0175">Coiled coil</keyword>
<dbReference type="PROSITE" id="PS51386">
    <property type="entry name" value="RINT1_TIP20"/>
    <property type="match status" value="1"/>
</dbReference>
<dbReference type="Gene3D" id="1.20.58.670">
    <property type="entry name" value="Dsl1p vesicle tethering complex, Tip20p subunit, domain D"/>
    <property type="match status" value="1"/>
</dbReference>
<keyword evidence="4" id="KW-1185">Reference proteome</keyword>
<dbReference type="InterPro" id="IPR007528">
    <property type="entry name" value="RINT1_Tip20"/>
</dbReference>
<name>A0AAE1F2Z1_PETCI</name>
<evidence type="ECO:0000256" key="2">
    <source>
        <dbReference type="SAM" id="Coils"/>
    </source>
</evidence>
<comment type="caution">
    <text evidence="3">The sequence shown here is derived from an EMBL/GenBank/DDBJ whole genome shotgun (WGS) entry which is preliminary data.</text>
</comment>
<accession>A0AAE1F2Z1</accession>
<evidence type="ECO:0000256" key="1">
    <source>
        <dbReference type="ARBA" id="ARBA00061158"/>
    </source>
</evidence>
<dbReference type="Proteomes" id="UP001286313">
    <property type="component" value="Unassembled WGS sequence"/>
</dbReference>
<dbReference type="GO" id="GO:0006888">
    <property type="term" value="P:endoplasmic reticulum to Golgi vesicle-mediated transport"/>
    <property type="evidence" value="ECO:0007669"/>
    <property type="project" value="InterPro"/>
</dbReference>
<dbReference type="PANTHER" id="PTHR13520:SF0">
    <property type="entry name" value="RAD50-INTERACTING PROTEIN 1"/>
    <property type="match status" value="1"/>
</dbReference>
<sequence>METLDLDASLQCLVDEDEIKYQVKEQLNTTLGSSVEKLGQIQQLVADLTVSRDQLQQTLRFATTEAPDKITRAVKAAEGAMEREAVLVQECEQLEDEVKIHMEKIAPLLKSIGPGVRQVRQLERKRLYQEFVTAIKKLSKDMESAVHIGAEGQALVGYGKLLALTTATMHTSCTNLRKYTMQTLIHWNKVFTQTFTREFEGVLKTIKWPFTSGSETVHQTPASPESLQRLCTLTQYLLQLSLPDEVKNEAGDVEAPSTPNSGPPGFICDFTPPLLPIHLLIRPLQVRFVFHFSGNRATNSREHPEWYLTQVLKWISAHHTFLTTRIQPVLDRCDHPHVNAKVEFMRGLVQVVVVKLASDLPHLQYDDDTFSATVQETLNFERELSLTNGYPPSQPSPLIVLTRPPTFLRWIHVERKFAVEVMDEVLSGADAWGEGEGGEAAHCGQQLLLLLQGVTDRYKRLPQPGHRLQFLELQLDLIDDFRVRVLQVMKSEKRDPLTSHYPAILNTVHHIAATLRDWADLSFFGEMQYYQECFRKIQDQTKAAVGSQDISASPVAFNKTTSSDDPSAFTLTAEDVTHLPLSLTPTPAPDQLARQDALESMNVNTEAPISSQLAEVSGTVFDDAIRLYEHIEKDMVRTLATYVFIEVRARSQPYRRDKWFHTAGPTTPQAGPVELSPSICPLLEVLARHLHSLKDSLAPRLFMQLWKIVAHDLDKYVYEEVILETRYSDTGAAQFKFDMTRGLFPIFGEFTQKPENYFRQVKESSILLTLPWPTVVLLRDTIRMCQEDQDAFSLVVSPVKALAEHGVSLLTPPQADTVLNIKICHHD</sequence>
<reference evidence="3" key="1">
    <citation type="submission" date="2023-10" db="EMBL/GenBank/DDBJ databases">
        <title>Genome assemblies of two species of porcelain crab, Petrolisthes cinctipes and Petrolisthes manimaculis (Anomura: Porcellanidae).</title>
        <authorList>
            <person name="Angst P."/>
        </authorList>
    </citation>
    <scope>NUCLEOTIDE SEQUENCE</scope>
    <source>
        <strain evidence="3">PB745_01</strain>
        <tissue evidence="3">Gill</tissue>
    </source>
</reference>
<feature type="coiled-coil region" evidence="2">
    <location>
        <begin position="77"/>
        <end position="104"/>
    </location>
</feature>
<dbReference type="InterPro" id="IPR042044">
    <property type="entry name" value="EXOC6PINT-1/Sec15/Tip20_C_dom2"/>
</dbReference>